<comment type="caution">
    <text evidence="4">The sequence shown here is derived from an EMBL/GenBank/DDBJ whole genome shotgun (WGS) entry which is preliminary data.</text>
</comment>
<gene>
    <name evidence="4" type="ORF">WMO45_09920</name>
</gene>
<sequence length="874" mass="91549">MRNLKKALSLVLASATLVGMVSVGASAADFTDKESITNAEAVEMVSTLGIINGLPDGSYGPDQLVDRASMAKMITLALNGGAEPVLGTKTTPTYSDIKGTWAETYIEYCSSMGIIAGDGQGRFNPTGNITGSQAAKMLLVALGYDSTVFGFTGADWEINTNREANDAGLYDGLEGLQASAPLSRDDAAQMIYNALNAYIMEKTPTKNSDGTTSYTYSLSKNTTLLSQKFGAKVFVGTFDGNANSLSLKDGYVQVTGKLTTETEGSNSASFPAEIAISNIGEEYKVIFKDGTGGVANQPDSKDTIYGVYKTDGVSVVNATPDQISTSYTTAGKIKVDGTTYSVIDATNDATTAVVRNFGAKEEIVVDADASESATSFKTYKAAFESLAGQNGNSVKFILNSDGKITKAYLTEYTLGTVTAKNSEKVTISGVGAIEIEDNDIYADIAKNDVVVVSKLYDGDNTQYVVTKAESVSGKVTGYTANNADTSSKVVLDGTTYEVYNKAAMPASVAGDTGTTKFGTSDINADYTLYLVNGFVAAAVKTSETASNYSLVVDKNDGSVDSTLSPLKVVVMAADGTKTTLTVSDKSPSKTIAEGDIVTWTGEASSAKVTVKAAYSDAKTSTVNFYNKTAKTLEGTVTAADCVLFAEVSDKGVDVTGSSYKAYNIRSLGDIKTNDVKYTAVTVDGKVVAAFIDLATEPSGATSSAVYGIVTANKGVVEIGDGEYYNQYSVWTGAESTVNILATGSNDTLSVGDLVKYNPTSDDTYSDNTVFTRNGAIGTKIYVKSYDESEQLLTYYTSVEKKDGAYVGSGDAVTKAVDDDVKIVYVNADGNKAGDEIGINAFDSINGYANAIIVTDTDGIVTTILVETSGECDIV</sequence>
<evidence type="ECO:0000313" key="5">
    <source>
        <dbReference type="Proteomes" id="UP001440599"/>
    </source>
</evidence>
<dbReference type="EMBL" id="JBBMFT010000005">
    <property type="protein sequence ID" value="MEQ2456840.1"/>
    <property type="molecule type" value="Genomic_DNA"/>
</dbReference>
<feature type="chain" id="PRO_5046042705" evidence="2">
    <location>
        <begin position="28"/>
        <end position="874"/>
    </location>
</feature>
<dbReference type="InterPro" id="IPR001119">
    <property type="entry name" value="SLH_dom"/>
</dbReference>
<proteinExistence type="predicted"/>
<feature type="domain" description="SLH" evidence="3">
    <location>
        <begin position="89"/>
        <end position="152"/>
    </location>
</feature>
<reference evidence="4 5" key="1">
    <citation type="submission" date="2024-03" db="EMBL/GenBank/DDBJ databases">
        <title>Human intestinal bacterial collection.</title>
        <authorList>
            <person name="Pauvert C."/>
            <person name="Hitch T.C.A."/>
            <person name="Clavel T."/>
        </authorList>
    </citation>
    <scope>NUCLEOTIDE SEQUENCE [LARGE SCALE GENOMIC DNA]</scope>
    <source>
        <strain evidence="4 5">CLA-AP-H34</strain>
    </source>
</reference>
<evidence type="ECO:0000313" key="4">
    <source>
        <dbReference type="EMBL" id="MEQ2456840.1"/>
    </source>
</evidence>
<feature type="domain" description="SLH" evidence="3">
    <location>
        <begin position="25"/>
        <end position="88"/>
    </location>
</feature>
<evidence type="ECO:0000256" key="1">
    <source>
        <dbReference type="ARBA" id="ARBA00022737"/>
    </source>
</evidence>
<keyword evidence="5" id="KW-1185">Reference proteome</keyword>
<organism evidence="4 5">
    <name type="scientific">Flavonifractor hominis</name>
    <dbReference type="NCBI Taxonomy" id="3133178"/>
    <lineage>
        <taxon>Bacteria</taxon>
        <taxon>Bacillati</taxon>
        <taxon>Bacillota</taxon>
        <taxon>Clostridia</taxon>
        <taxon>Eubacteriales</taxon>
        <taxon>Oscillospiraceae</taxon>
        <taxon>Flavonifractor</taxon>
    </lineage>
</organism>
<dbReference type="Pfam" id="PF00395">
    <property type="entry name" value="SLH"/>
    <property type="match status" value="2"/>
</dbReference>
<protein>
    <submittedName>
        <fullName evidence="4">S-layer homology domain-containing protein</fullName>
    </submittedName>
</protein>
<dbReference type="PROSITE" id="PS51272">
    <property type="entry name" value="SLH"/>
    <property type="match status" value="2"/>
</dbReference>
<evidence type="ECO:0000259" key="3">
    <source>
        <dbReference type="PROSITE" id="PS51272"/>
    </source>
</evidence>
<dbReference type="RefSeq" id="WP_349140555.1">
    <property type="nucleotide sequence ID" value="NZ_JBBMFT010000005.1"/>
</dbReference>
<keyword evidence="2" id="KW-0732">Signal</keyword>
<name>A0ABV1EQG0_9FIRM</name>
<feature type="signal peptide" evidence="2">
    <location>
        <begin position="1"/>
        <end position="27"/>
    </location>
</feature>
<keyword evidence="1" id="KW-0677">Repeat</keyword>
<evidence type="ECO:0000256" key="2">
    <source>
        <dbReference type="SAM" id="SignalP"/>
    </source>
</evidence>
<accession>A0ABV1EQG0</accession>
<dbReference type="Proteomes" id="UP001440599">
    <property type="component" value="Unassembled WGS sequence"/>
</dbReference>